<dbReference type="InterPro" id="IPR000873">
    <property type="entry name" value="AMP-dep_synth/lig_dom"/>
</dbReference>
<dbReference type="SUPFAM" id="SSF56801">
    <property type="entry name" value="Acetyl-CoA synthetase-like"/>
    <property type="match status" value="1"/>
</dbReference>
<evidence type="ECO:0000256" key="3">
    <source>
        <dbReference type="ARBA" id="ARBA00022741"/>
    </source>
</evidence>
<accession>E0XV22</accession>
<evidence type="ECO:0000313" key="7">
    <source>
        <dbReference type="EMBL" id="ADI18263.1"/>
    </source>
</evidence>
<dbReference type="GO" id="GO:0006633">
    <property type="term" value="P:fatty acid biosynthetic process"/>
    <property type="evidence" value="ECO:0007669"/>
    <property type="project" value="TreeGrafter"/>
</dbReference>
<dbReference type="Pfam" id="PF13193">
    <property type="entry name" value="AMP-binding_C"/>
    <property type="match status" value="1"/>
</dbReference>
<reference evidence="7" key="1">
    <citation type="journal article" date="2011" name="Environ. Microbiol.">
        <title>Time-series analyses of Monterey Bay coastal microbial picoplankton using a 'genome proxy' microarray.</title>
        <authorList>
            <person name="Rich V.I."/>
            <person name="Pham V.D."/>
            <person name="Eppley J."/>
            <person name="Shi Y."/>
            <person name="DeLong E.F."/>
        </authorList>
    </citation>
    <scope>NUCLEOTIDE SEQUENCE</scope>
</reference>
<dbReference type="Pfam" id="PF00501">
    <property type="entry name" value="AMP-binding"/>
    <property type="match status" value="1"/>
</dbReference>
<organism evidence="7">
    <name type="scientific">uncultured Chromatiales bacterium HF0200_41F04</name>
    <dbReference type="NCBI Taxonomy" id="710740"/>
    <lineage>
        <taxon>Bacteria</taxon>
        <taxon>Pseudomonadati</taxon>
        <taxon>Pseudomonadota</taxon>
        <taxon>Gammaproteobacteria</taxon>
        <taxon>Chromatiales</taxon>
        <taxon>environmental samples</taxon>
    </lineage>
</organism>
<evidence type="ECO:0000256" key="4">
    <source>
        <dbReference type="ARBA" id="ARBA00022840"/>
    </source>
</evidence>
<evidence type="ECO:0000259" key="6">
    <source>
        <dbReference type="Pfam" id="PF13193"/>
    </source>
</evidence>
<comment type="similarity">
    <text evidence="1">Belongs to the ATP-dependent AMP-binding enzyme family.</text>
</comment>
<dbReference type="EMBL" id="GU474885">
    <property type="protein sequence ID" value="ADI18263.1"/>
    <property type="molecule type" value="Genomic_DNA"/>
</dbReference>
<dbReference type="GO" id="GO:0005524">
    <property type="term" value="F:ATP binding"/>
    <property type="evidence" value="ECO:0007669"/>
    <property type="project" value="UniProtKB-KW"/>
</dbReference>
<dbReference type="AlphaFoldDB" id="E0XV22"/>
<proteinExistence type="inferred from homology"/>
<dbReference type="GO" id="GO:0016405">
    <property type="term" value="F:CoA-ligase activity"/>
    <property type="evidence" value="ECO:0007669"/>
    <property type="project" value="UniProtKB-ARBA"/>
</dbReference>
<dbReference type="PANTHER" id="PTHR43605:SF10">
    <property type="entry name" value="ACYL-COA SYNTHETASE MEDIUM CHAIN FAMILY MEMBER 3"/>
    <property type="match status" value="1"/>
</dbReference>
<evidence type="ECO:0000259" key="5">
    <source>
        <dbReference type="Pfam" id="PF00501"/>
    </source>
</evidence>
<feature type="domain" description="AMP-dependent synthetase/ligase" evidence="5">
    <location>
        <begin position="41"/>
        <end position="384"/>
    </location>
</feature>
<name>E0XV22_9GAMM</name>
<keyword evidence="2 7" id="KW-0436">Ligase</keyword>
<dbReference type="Gene3D" id="3.40.50.12780">
    <property type="entry name" value="N-terminal domain of ligase-like"/>
    <property type="match status" value="1"/>
</dbReference>
<dbReference type="Gene3D" id="3.30.300.30">
    <property type="match status" value="1"/>
</dbReference>
<protein>
    <submittedName>
        <fullName evidence="7">Acyl-coenzyme A synthetases/AMP-(Fatty) acid ligases</fullName>
    </submittedName>
</protein>
<dbReference type="PANTHER" id="PTHR43605">
    <property type="entry name" value="ACYL-COENZYME A SYNTHETASE"/>
    <property type="match status" value="1"/>
</dbReference>
<evidence type="ECO:0000256" key="1">
    <source>
        <dbReference type="ARBA" id="ARBA00006432"/>
    </source>
</evidence>
<dbReference type="InterPro" id="IPR042099">
    <property type="entry name" value="ANL_N_sf"/>
</dbReference>
<dbReference type="GO" id="GO:0004321">
    <property type="term" value="F:fatty-acyl-CoA synthase activity"/>
    <property type="evidence" value="ECO:0007669"/>
    <property type="project" value="TreeGrafter"/>
</dbReference>
<dbReference type="GO" id="GO:0006637">
    <property type="term" value="P:acyl-CoA metabolic process"/>
    <property type="evidence" value="ECO:0007669"/>
    <property type="project" value="TreeGrafter"/>
</dbReference>
<feature type="domain" description="AMP-binding enzyme C-terminal" evidence="6">
    <location>
        <begin position="424"/>
        <end position="500"/>
    </location>
</feature>
<dbReference type="InterPro" id="IPR051087">
    <property type="entry name" value="Mitochondrial_ACSM"/>
</dbReference>
<dbReference type="InterPro" id="IPR025110">
    <property type="entry name" value="AMP-bd_C"/>
</dbReference>
<dbReference type="InterPro" id="IPR045851">
    <property type="entry name" value="AMP-bd_C_sf"/>
</dbReference>
<sequence>MRPITDITGYHEALASFSKERLWALFDGNRSDLNIGHECIDRHPSDRLAVHIIDSKGNDERYTFGELRIWSNRFANYLTTLEVARGSPIAIMLEPSLAFYASLFGSMKAGCIAVPMFTLFGPEGIRLRLDDCAPRLFLGSASNVKLLTEVVGRQHVVVDDDFMTILAAQPSDYDLSTSADDMAVYQYTSGTTRQLPEAIEHRHRAIVTVILAALYGTGVRPHDHLCCPSSPAWGHGLWHGTLAPLAMGASISSYRGKFDPLRLFEALEQSAINNLSAAATHYRMLRQCPRSKEFSHSIEKLSFTGEPIDSETASWAADHFGQPACSIYGTTEVGVILVSYPGAKDFEVKPEALGKPIPGREVAIIDESGEQTTPGVKGEIVVRRGNDWFKTKDIGYTDEEGYFYHAGRADDVIISAGYTMSAVEIEDVLLQHSDVSEVAVVALPDANRGQIPKAFVVSMRTGDSQFAEELQELARTRLSLHEYPRAVTFVDSLPKLPAGKINRKALREHVPTSAQKSAGGA</sequence>
<keyword evidence="3" id="KW-0547">Nucleotide-binding</keyword>
<evidence type="ECO:0000256" key="2">
    <source>
        <dbReference type="ARBA" id="ARBA00022598"/>
    </source>
</evidence>
<keyword evidence="4" id="KW-0067">ATP-binding</keyword>
<dbReference type="GO" id="GO:0015645">
    <property type="term" value="F:fatty acid ligase activity"/>
    <property type="evidence" value="ECO:0007669"/>
    <property type="project" value="TreeGrafter"/>
</dbReference>